<evidence type="ECO:0000256" key="2">
    <source>
        <dbReference type="ARBA" id="ARBA00010371"/>
    </source>
</evidence>
<dbReference type="SUPFAM" id="SSF51735">
    <property type="entry name" value="NAD(P)-binding Rossmann-fold domains"/>
    <property type="match status" value="1"/>
</dbReference>
<dbReference type="AlphaFoldDB" id="A0AAV8W317"/>
<dbReference type="FunFam" id="3.40.50.720:FF:000147">
    <property type="entry name" value="Reticulon-4-interacting protein 1 homolog, mitochondrial"/>
    <property type="match status" value="1"/>
</dbReference>
<comment type="caution">
    <text evidence="7">The sequence shown here is derived from an EMBL/GenBank/DDBJ whole genome shotgun (WGS) entry which is preliminary data.</text>
</comment>
<dbReference type="GO" id="GO:0005739">
    <property type="term" value="C:mitochondrion"/>
    <property type="evidence" value="ECO:0007669"/>
    <property type="project" value="UniProtKB-SubCell"/>
</dbReference>
<name>A0AAV8W317_9CUCU</name>
<protein>
    <recommendedName>
        <fullName evidence="6">Enoyl reductase (ER) domain-containing protein</fullName>
    </recommendedName>
</protein>
<dbReference type="Pfam" id="PF08240">
    <property type="entry name" value="ADH_N"/>
    <property type="match status" value="1"/>
</dbReference>
<reference evidence="7 8" key="1">
    <citation type="journal article" date="2023" name="Insect Mol. Biol.">
        <title>Genome sequencing provides insights into the evolution of gene families encoding plant cell wall-degrading enzymes in longhorned beetles.</title>
        <authorList>
            <person name="Shin N.R."/>
            <person name="Okamura Y."/>
            <person name="Kirsch R."/>
            <person name="Pauchet Y."/>
        </authorList>
    </citation>
    <scope>NUCLEOTIDE SEQUENCE [LARGE SCALE GENOMIC DNA]</scope>
    <source>
        <strain evidence="7">EAD_L_NR</strain>
    </source>
</reference>
<dbReference type="EMBL" id="JANEYG010000012">
    <property type="protein sequence ID" value="KAJ8920869.1"/>
    <property type="molecule type" value="Genomic_DNA"/>
</dbReference>
<dbReference type="PANTHER" id="PTHR11695">
    <property type="entry name" value="ALCOHOL DEHYDROGENASE RELATED"/>
    <property type="match status" value="1"/>
</dbReference>
<dbReference type="InterPro" id="IPR037397">
    <property type="entry name" value="RTN4IP1"/>
</dbReference>
<dbReference type="GO" id="GO:0016491">
    <property type="term" value="F:oxidoreductase activity"/>
    <property type="evidence" value="ECO:0007669"/>
    <property type="project" value="UniProtKB-KW"/>
</dbReference>
<evidence type="ECO:0000256" key="3">
    <source>
        <dbReference type="ARBA" id="ARBA00022946"/>
    </source>
</evidence>
<evidence type="ECO:0000256" key="4">
    <source>
        <dbReference type="ARBA" id="ARBA00023002"/>
    </source>
</evidence>
<evidence type="ECO:0000313" key="7">
    <source>
        <dbReference type="EMBL" id="KAJ8920869.1"/>
    </source>
</evidence>
<dbReference type="SMART" id="SM00829">
    <property type="entry name" value="PKS_ER"/>
    <property type="match status" value="1"/>
</dbReference>
<dbReference type="SUPFAM" id="SSF50129">
    <property type="entry name" value="GroES-like"/>
    <property type="match status" value="1"/>
</dbReference>
<keyword evidence="4" id="KW-0560">Oxidoreductase</keyword>
<keyword evidence="3" id="KW-0809">Transit peptide</keyword>
<dbReference type="Gene3D" id="3.40.50.720">
    <property type="entry name" value="NAD(P)-binding Rossmann-like Domain"/>
    <property type="match status" value="1"/>
</dbReference>
<dbReference type="Gene3D" id="3.90.180.10">
    <property type="entry name" value="Medium-chain alcohol dehydrogenases, catalytic domain"/>
    <property type="match status" value="1"/>
</dbReference>
<dbReference type="Pfam" id="PF13602">
    <property type="entry name" value="ADH_zinc_N_2"/>
    <property type="match status" value="1"/>
</dbReference>
<keyword evidence="8" id="KW-1185">Reference proteome</keyword>
<dbReference type="CDD" id="cd08248">
    <property type="entry name" value="RTN4I1"/>
    <property type="match status" value="1"/>
</dbReference>
<comment type="subcellular location">
    <subcellularLocation>
        <location evidence="1">Mitochondrion</location>
    </subcellularLocation>
</comment>
<proteinExistence type="inferred from homology"/>
<keyword evidence="5" id="KW-0496">Mitochondrion</keyword>
<dbReference type="PANTHER" id="PTHR11695:SF294">
    <property type="entry name" value="RETICULON-4-INTERACTING PROTEIN 1, MITOCHONDRIAL"/>
    <property type="match status" value="1"/>
</dbReference>
<feature type="domain" description="Enoyl reductase (ER)" evidence="6">
    <location>
        <begin position="36"/>
        <end position="367"/>
    </location>
</feature>
<accession>A0AAV8W317</accession>
<evidence type="ECO:0000313" key="8">
    <source>
        <dbReference type="Proteomes" id="UP001159042"/>
    </source>
</evidence>
<dbReference type="InterPro" id="IPR011032">
    <property type="entry name" value="GroES-like_sf"/>
</dbReference>
<comment type="similarity">
    <text evidence="2">Belongs to the zinc-containing alcohol dehydrogenase family. Quinone oxidoreductase subfamily.</text>
</comment>
<gene>
    <name evidence="7" type="ORF">NQ315_015662</name>
</gene>
<evidence type="ECO:0000256" key="1">
    <source>
        <dbReference type="ARBA" id="ARBA00004173"/>
    </source>
</evidence>
<dbReference type="InterPro" id="IPR020843">
    <property type="entry name" value="ER"/>
</dbReference>
<organism evidence="7 8">
    <name type="scientific">Exocentrus adspersus</name>
    <dbReference type="NCBI Taxonomy" id="1586481"/>
    <lineage>
        <taxon>Eukaryota</taxon>
        <taxon>Metazoa</taxon>
        <taxon>Ecdysozoa</taxon>
        <taxon>Arthropoda</taxon>
        <taxon>Hexapoda</taxon>
        <taxon>Insecta</taxon>
        <taxon>Pterygota</taxon>
        <taxon>Neoptera</taxon>
        <taxon>Endopterygota</taxon>
        <taxon>Coleoptera</taxon>
        <taxon>Polyphaga</taxon>
        <taxon>Cucujiformia</taxon>
        <taxon>Chrysomeloidea</taxon>
        <taxon>Cerambycidae</taxon>
        <taxon>Lamiinae</taxon>
        <taxon>Acanthocinini</taxon>
        <taxon>Exocentrus</taxon>
    </lineage>
</organism>
<dbReference type="InterPro" id="IPR036291">
    <property type="entry name" value="NAD(P)-bd_dom_sf"/>
</dbReference>
<evidence type="ECO:0000256" key="5">
    <source>
        <dbReference type="ARBA" id="ARBA00023128"/>
    </source>
</evidence>
<dbReference type="Proteomes" id="UP001159042">
    <property type="component" value="Unassembled WGS sequence"/>
</dbReference>
<dbReference type="InterPro" id="IPR013154">
    <property type="entry name" value="ADH-like_N"/>
</dbReference>
<dbReference type="InterPro" id="IPR050700">
    <property type="entry name" value="YIM1/Zinc_Alcohol_DH_Fams"/>
</dbReference>
<evidence type="ECO:0000259" key="6">
    <source>
        <dbReference type="SMART" id="SM00829"/>
    </source>
</evidence>
<sequence length="370" mass="40933">MLKRLFSRFGAHLTKNALSQYKESLKIKSWQIHAYGDLSEMHLDVIRLPVIKNPNEVLVHVKAASVNPIDLYMLGGYGRTLFQVQRSFELEFPLTLGRDFSGTVIAKGLGVGNEINIGDEVYGFIPIHKQGSFAETVLTEKGHLRPKPKHLSHTESASLVYTTMTAWSALFVFGNLCFRQTKGLRVLVLGASGGVGCSAIQLLKSQSCEVFGTCSGDAMPMVQGLGADQVFNYKDEHFMKQVAQEGRYHIILDGAKFGYQNIPKSWQYDTYITLNSPLLTNTDRYGVLGGLVYSLNNLLEANVGSQSAGGSVRWGFFVPCSNGFEFIDNIIKSGKIKPVIHKVFKFENLPDGLKAVSEGHLRGKIVIDYD</sequence>